<gene>
    <name evidence="3" type="ORF">BQ4739_LOCUS1188</name>
</gene>
<dbReference type="GO" id="GO:0005509">
    <property type="term" value="F:calcium ion binding"/>
    <property type="evidence" value="ECO:0007669"/>
    <property type="project" value="InterPro"/>
</dbReference>
<dbReference type="InterPro" id="IPR011992">
    <property type="entry name" value="EF-hand-dom_pair"/>
</dbReference>
<evidence type="ECO:0000313" key="3">
    <source>
        <dbReference type="EMBL" id="SZX60659.1"/>
    </source>
</evidence>
<keyword evidence="4" id="KW-1185">Reference proteome</keyword>
<evidence type="ECO:0000259" key="2">
    <source>
        <dbReference type="PROSITE" id="PS50222"/>
    </source>
</evidence>
<dbReference type="SUPFAM" id="SSF47473">
    <property type="entry name" value="EF-hand"/>
    <property type="match status" value="1"/>
</dbReference>
<accession>A0A383V7E1</accession>
<dbReference type="EMBL" id="FNXT01000086">
    <property type="protein sequence ID" value="SZX60659.1"/>
    <property type="molecule type" value="Genomic_DNA"/>
</dbReference>
<sequence length="236" mass="26181">MPPLRATATPNPALDILVNSQRMSLLDHADQELADLCSTKATPEEQAKCWEVWKFYHDRRQQAQSGCKLELESGSAAAACQSLDSLEKLVYEVAFTGDAEQLYHSLKIQSNMEKKRVSASSSEVAAIADKQAVLDALHAKAMTMFGQLDTDGNGVIDREEFLSGMSLLHHALGDHEMELALSCMDSHGYITPEQFVGIVQAEELWDDKDCDSHILRLTKHARPAWWSDAPHSVMDV</sequence>
<dbReference type="Proteomes" id="UP000256970">
    <property type="component" value="Unassembled WGS sequence"/>
</dbReference>
<keyword evidence="1" id="KW-0106">Calcium</keyword>
<name>A0A383V7E1_TETOB</name>
<dbReference type="PROSITE" id="PS00018">
    <property type="entry name" value="EF_HAND_1"/>
    <property type="match status" value="1"/>
</dbReference>
<dbReference type="Pfam" id="PF00036">
    <property type="entry name" value="EF-hand_1"/>
    <property type="match status" value="1"/>
</dbReference>
<protein>
    <recommendedName>
        <fullName evidence="2">EF-hand domain-containing protein</fullName>
    </recommendedName>
</protein>
<dbReference type="Gene3D" id="1.10.238.10">
    <property type="entry name" value="EF-hand"/>
    <property type="match status" value="1"/>
</dbReference>
<organism evidence="3 4">
    <name type="scientific">Tetradesmus obliquus</name>
    <name type="common">Green alga</name>
    <name type="synonym">Acutodesmus obliquus</name>
    <dbReference type="NCBI Taxonomy" id="3088"/>
    <lineage>
        <taxon>Eukaryota</taxon>
        <taxon>Viridiplantae</taxon>
        <taxon>Chlorophyta</taxon>
        <taxon>core chlorophytes</taxon>
        <taxon>Chlorophyceae</taxon>
        <taxon>CS clade</taxon>
        <taxon>Sphaeropleales</taxon>
        <taxon>Scenedesmaceae</taxon>
        <taxon>Tetradesmus</taxon>
    </lineage>
</organism>
<dbReference type="InterPro" id="IPR018247">
    <property type="entry name" value="EF_Hand_1_Ca_BS"/>
</dbReference>
<dbReference type="AlphaFoldDB" id="A0A383V7E1"/>
<feature type="domain" description="EF-hand" evidence="2">
    <location>
        <begin position="136"/>
        <end position="171"/>
    </location>
</feature>
<dbReference type="SMART" id="SM00054">
    <property type="entry name" value="EFh"/>
    <property type="match status" value="1"/>
</dbReference>
<reference evidence="3 4" key="1">
    <citation type="submission" date="2016-10" db="EMBL/GenBank/DDBJ databases">
        <authorList>
            <person name="Cai Z."/>
        </authorList>
    </citation>
    <scope>NUCLEOTIDE SEQUENCE [LARGE SCALE GENOMIC DNA]</scope>
</reference>
<evidence type="ECO:0000256" key="1">
    <source>
        <dbReference type="ARBA" id="ARBA00022837"/>
    </source>
</evidence>
<proteinExistence type="predicted"/>
<dbReference type="InterPro" id="IPR002048">
    <property type="entry name" value="EF_hand_dom"/>
</dbReference>
<dbReference type="PROSITE" id="PS50222">
    <property type="entry name" value="EF_HAND_2"/>
    <property type="match status" value="1"/>
</dbReference>
<evidence type="ECO:0000313" key="4">
    <source>
        <dbReference type="Proteomes" id="UP000256970"/>
    </source>
</evidence>